<evidence type="ECO:0000313" key="3">
    <source>
        <dbReference type="Proteomes" id="UP000240621"/>
    </source>
</evidence>
<name>A0A2P8CFH3_9BACT</name>
<evidence type="ECO:0000313" key="4">
    <source>
        <dbReference type="Proteomes" id="UP000396862"/>
    </source>
</evidence>
<accession>A0A2P8CFH3</accession>
<proteinExistence type="predicted"/>
<reference evidence="2 3" key="1">
    <citation type="submission" date="2018-03" db="EMBL/GenBank/DDBJ databases">
        <title>Genomic Encyclopedia of Archaeal and Bacterial Type Strains, Phase II (KMG-II): from individual species to whole genera.</title>
        <authorList>
            <person name="Goeker M."/>
        </authorList>
    </citation>
    <scope>NUCLEOTIDE SEQUENCE [LARGE SCALE GENOMIC DNA]</scope>
    <source>
        <strain evidence="2 3">DSM 27267</strain>
    </source>
</reference>
<dbReference type="EMBL" id="BLAU01000001">
    <property type="protein sequence ID" value="GET23241.1"/>
    <property type="molecule type" value="Genomic_DNA"/>
</dbReference>
<dbReference type="AlphaFoldDB" id="A0A2P8CFH3"/>
<reference evidence="1 4" key="2">
    <citation type="submission" date="2019-10" db="EMBL/GenBank/DDBJ databases">
        <title>Prolixibacter strains distinguished by the presence of nitrate reductase genes were adept at nitrate-dependent anaerobic corrosion of metallic iron and carbon steel.</title>
        <authorList>
            <person name="Iino T."/>
            <person name="Shono N."/>
            <person name="Ito K."/>
            <person name="Nakamura R."/>
            <person name="Sueoka K."/>
            <person name="Harayama S."/>
            <person name="Ohkuma M."/>
        </authorList>
    </citation>
    <scope>NUCLEOTIDE SEQUENCE [LARGE SCALE GENOMIC DNA]</scope>
    <source>
        <strain evidence="1 4">MIC1-1</strain>
    </source>
</reference>
<sequence>MGIKRQKTLIHWNYFLSIEEDLYKLQRYVDFSKDNDSTFSLEIARILMAASAEVDVVLKQLCIAIDEHSTAGNINQYHDLITSYFADFKDFKVIIPTQGLELTPWESWQKSGPPEWWTANNKVKHQRHEHFKQASLKNCLNSVAGLYVSVLHLYIEQAEGAGLLQLPRLFNVADKNFGGTFMGRYGHSFAYRINDLSEEK</sequence>
<protein>
    <submittedName>
        <fullName evidence="2">Uncharacterized protein</fullName>
    </submittedName>
</protein>
<dbReference type="RefSeq" id="WP_106541539.1">
    <property type="nucleotide sequence ID" value="NZ_BLAU01000001.1"/>
</dbReference>
<keyword evidence="4" id="KW-1185">Reference proteome</keyword>
<evidence type="ECO:0000313" key="2">
    <source>
        <dbReference type="EMBL" id="PSK83696.1"/>
    </source>
</evidence>
<dbReference type="Proteomes" id="UP000396862">
    <property type="component" value="Unassembled WGS sequence"/>
</dbReference>
<dbReference type="EMBL" id="PYGC01000003">
    <property type="protein sequence ID" value="PSK83696.1"/>
    <property type="molecule type" value="Genomic_DNA"/>
</dbReference>
<dbReference type="Proteomes" id="UP000240621">
    <property type="component" value="Unassembled WGS sequence"/>
</dbReference>
<gene>
    <name evidence="2" type="ORF">CLV93_103111</name>
    <name evidence="1" type="ORF">JCM18694_34870</name>
</gene>
<comment type="caution">
    <text evidence="2">The sequence shown here is derived from an EMBL/GenBank/DDBJ whole genome shotgun (WGS) entry which is preliminary data.</text>
</comment>
<evidence type="ECO:0000313" key="1">
    <source>
        <dbReference type="EMBL" id="GET23241.1"/>
    </source>
</evidence>
<organism evidence="2 3">
    <name type="scientific">Prolixibacter denitrificans</name>
    <dbReference type="NCBI Taxonomy" id="1541063"/>
    <lineage>
        <taxon>Bacteria</taxon>
        <taxon>Pseudomonadati</taxon>
        <taxon>Bacteroidota</taxon>
        <taxon>Bacteroidia</taxon>
        <taxon>Marinilabiliales</taxon>
        <taxon>Prolixibacteraceae</taxon>
        <taxon>Prolixibacter</taxon>
    </lineage>
</organism>
<dbReference type="OrthoDB" id="1437907at2"/>